<dbReference type="PANTHER" id="PTHR43300">
    <property type="entry name" value="ACETYLTRANSFERASE"/>
    <property type="match status" value="1"/>
</dbReference>
<dbReference type="Gene3D" id="2.160.10.10">
    <property type="entry name" value="Hexapeptide repeat proteins"/>
    <property type="match status" value="1"/>
</dbReference>
<keyword evidence="2" id="KW-0677">Repeat</keyword>
<dbReference type="Proteomes" id="UP001276854">
    <property type="component" value="Unassembled WGS sequence"/>
</dbReference>
<dbReference type="PANTHER" id="PTHR43300:SF7">
    <property type="entry name" value="UDP-N-ACETYLBACILLOSAMINE N-ACETYLTRANSFERASE"/>
    <property type="match status" value="1"/>
</dbReference>
<dbReference type="InterPro" id="IPR020019">
    <property type="entry name" value="AcTrfase_PglD-like"/>
</dbReference>
<dbReference type="InterPro" id="IPR018357">
    <property type="entry name" value="Hexapep_transf_CS"/>
</dbReference>
<dbReference type="Pfam" id="PF00132">
    <property type="entry name" value="Hexapep"/>
    <property type="match status" value="1"/>
</dbReference>
<gene>
    <name evidence="4" type="ORF">RZO55_03435</name>
</gene>
<organism evidence="4 5">
    <name type="scientific">Clostridium boliviensis</name>
    <dbReference type="NCBI Taxonomy" id="318465"/>
    <lineage>
        <taxon>Bacteria</taxon>
        <taxon>Bacillati</taxon>
        <taxon>Bacillota</taxon>
        <taxon>Clostridia</taxon>
        <taxon>Eubacteriales</taxon>
        <taxon>Clostridiaceae</taxon>
        <taxon>Clostridium</taxon>
    </lineage>
</organism>
<protein>
    <submittedName>
        <fullName evidence="4">Acetyltransferase</fullName>
    </submittedName>
</protein>
<dbReference type="NCBIfam" id="TIGR03570">
    <property type="entry name" value="NeuD_NnaD"/>
    <property type="match status" value="1"/>
</dbReference>
<dbReference type="InterPro" id="IPR001451">
    <property type="entry name" value="Hexapep"/>
</dbReference>
<dbReference type="PROSITE" id="PS00101">
    <property type="entry name" value="HEXAPEP_TRANSFERASES"/>
    <property type="match status" value="1"/>
</dbReference>
<accession>A0ABU4GG76</accession>
<dbReference type="InterPro" id="IPR050179">
    <property type="entry name" value="Trans_hexapeptide_repeat"/>
</dbReference>
<name>A0ABU4GG76_9CLOT</name>
<dbReference type="Pfam" id="PF17836">
    <property type="entry name" value="PglD_N"/>
    <property type="match status" value="1"/>
</dbReference>
<evidence type="ECO:0000256" key="1">
    <source>
        <dbReference type="ARBA" id="ARBA00022679"/>
    </source>
</evidence>
<evidence type="ECO:0000259" key="3">
    <source>
        <dbReference type="Pfam" id="PF17836"/>
    </source>
</evidence>
<dbReference type="InterPro" id="IPR011004">
    <property type="entry name" value="Trimer_LpxA-like_sf"/>
</dbReference>
<dbReference type="SUPFAM" id="SSF51161">
    <property type="entry name" value="Trimeric LpxA-like enzymes"/>
    <property type="match status" value="1"/>
</dbReference>
<dbReference type="CDD" id="cd03360">
    <property type="entry name" value="LbH_AT_putative"/>
    <property type="match status" value="1"/>
</dbReference>
<reference evidence="4 5" key="1">
    <citation type="submission" date="2023-10" db="EMBL/GenBank/DDBJ databases">
        <title>A novel Glycoside Hydrolase 43-Like Enzyme from Clostrdium boliviensis is an Endo-xylanase, and a Candidate for Xylooligosaccharides Production from Different Xylan Substrates.</title>
        <authorList>
            <person name="Alvarez M.T."/>
            <person name="Rocabado-Villegas L.R."/>
            <person name="Salas-Veizaga D.M."/>
            <person name="Linares-Pasten J.A."/>
            <person name="Gudmundsdottir E.E."/>
            <person name="Hreggvidsson G.O."/>
            <person name="Adlercreutz P."/>
            <person name="Nordberg Karlsson E."/>
        </authorList>
    </citation>
    <scope>NUCLEOTIDE SEQUENCE [LARGE SCALE GENOMIC DNA]</scope>
    <source>
        <strain evidence="4 5">E-1</strain>
    </source>
</reference>
<dbReference type="InterPro" id="IPR041561">
    <property type="entry name" value="PglD_N"/>
</dbReference>
<evidence type="ECO:0000256" key="2">
    <source>
        <dbReference type="ARBA" id="ARBA00022737"/>
    </source>
</evidence>
<dbReference type="Gene3D" id="3.40.50.20">
    <property type="match status" value="1"/>
</dbReference>
<dbReference type="RefSeq" id="WP_318062891.1">
    <property type="nucleotide sequence ID" value="NZ_JAWONS010000096.1"/>
</dbReference>
<comment type="caution">
    <text evidence="4">The sequence shown here is derived from an EMBL/GenBank/DDBJ whole genome shotgun (WGS) entry which is preliminary data.</text>
</comment>
<evidence type="ECO:0000313" key="4">
    <source>
        <dbReference type="EMBL" id="MDW2796629.1"/>
    </source>
</evidence>
<keyword evidence="1" id="KW-0808">Transferase</keyword>
<sequence length="215" mass="22268">MKKKLVLLGGGGHAESVIDTIRSKGDYDIEGILDSDKSRGMTVSGIMVLGTDELLPDIYRRGIRSAVIAIGSIGNPKTRIRLFEECRAIGFHLPCIIDKSAVLSPDLKMGEGIFIGKGAVIGCGVILGDGCIINSGSIVEHGCKLGSFSHAAPGCILCGNTTVGNHTHIGAGSTVIQNIAIGNNSMIGAGSLVLCDVSSNSLAYGSPVREVGRYE</sequence>
<proteinExistence type="predicted"/>
<feature type="domain" description="PglD N-terminal" evidence="3">
    <location>
        <begin position="4"/>
        <end position="85"/>
    </location>
</feature>
<dbReference type="EMBL" id="JAWONS010000096">
    <property type="protein sequence ID" value="MDW2796629.1"/>
    <property type="molecule type" value="Genomic_DNA"/>
</dbReference>
<evidence type="ECO:0000313" key="5">
    <source>
        <dbReference type="Proteomes" id="UP001276854"/>
    </source>
</evidence>
<keyword evidence="5" id="KW-1185">Reference proteome</keyword>